<dbReference type="EMBL" id="JADKNH010000005">
    <property type="protein sequence ID" value="MBF4693429.1"/>
    <property type="molecule type" value="Genomic_DNA"/>
</dbReference>
<protein>
    <recommendedName>
        <fullName evidence="1">Filamentation induced by cAMP protein Fic-like C-terminal domain-containing protein</fullName>
    </recommendedName>
</protein>
<evidence type="ECO:0000313" key="3">
    <source>
        <dbReference type="Proteomes" id="UP000614200"/>
    </source>
</evidence>
<comment type="caution">
    <text evidence="2">The sequence shown here is derived from an EMBL/GenBank/DDBJ whole genome shotgun (WGS) entry which is preliminary data.</text>
</comment>
<reference evidence="2 3" key="1">
    <citation type="submission" date="2020-11" db="EMBL/GenBank/DDBJ databases">
        <title>Fusibacter basophilias sp. nov.</title>
        <authorList>
            <person name="Qiu D."/>
        </authorList>
    </citation>
    <scope>NUCLEOTIDE SEQUENCE [LARGE SCALE GENOMIC DNA]</scope>
    <source>
        <strain evidence="2 3">Q10-2</strain>
    </source>
</reference>
<sequence>MIQKILNIIKQVEDRVSLILEYCKEPRTRDEMQKKLGLKDREYFRSTILKPLLEEGKLILTIPDKPNSSKQKYVSKSIGIND</sequence>
<proteinExistence type="predicted"/>
<accession>A0ABR9ZSI2</accession>
<keyword evidence="3" id="KW-1185">Reference proteome</keyword>
<evidence type="ECO:0000313" key="2">
    <source>
        <dbReference type="EMBL" id="MBF4693429.1"/>
    </source>
</evidence>
<dbReference type="Pfam" id="PF21247">
    <property type="entry name" value="Fic-like_C"/>
    <property type="match status" value="1"/>
</dbReference>
<dbReference type="InterPro" id="IPR049514">
    <property type="entry name" value="Fic-like_C"/>
</dbReference>
<gene>
    <name evidence="2" type="ORF">ISU02_09875</name>
</gene>
<dbReference type="Proteomes" id="UP000614200">
    <property type="component" value="Unassembled WGS sequence"/>
</dbReference>
<evidence type="ECO:0000259" key="1">
    <source>
        <dbReference type="Pfam" id="PF21247"/>
    </source>
</evidence>
<organism evidence="2 3">
    <name type="scientific">Fusibacter ferrireducens</name>
    <dbReference type="NCBI Taxonomy" id="2785058"/>
    <lineage>
        <taxon>Bacteria</taxon>
        <taxon>Bacillati</taxon>
        <taxon>Bacillota</taxon>
        <taxon>Clostridia</taxon>
        <taxon>Eubacteriales</taxon>
        <taxon>Eubacteriales Family XII. Incertae Sedis</taxon>
        <taxon>Fusibacter</taxon>
    </lineage>
</organism>
<name>A0ABR9ZSI2_9FIRM</name>
<dbReference type="RefSeq" id="WP_194701659.1">
    <property type="nucleotide sequence ID" value="NZ_JADKNH010000005.1"/>
</dbReference>
<feature type="domain" description="Filamentation induced by cAMP protein Fic-like C-terminal" evidence="1">
    <location>
        <begin position="15"/>
        <end position="73"/>
    </location>
</feature>